<dbReference type="EMBL" id="CP021659">
    <property type="protein sequence ID" value="AWK15272.1"/>
    <property type="molecule type" value="Genomic_DNA"/>
</dbReference>
<evidence type="ECO:0000259" key="2">
    <source>
        <dbReference type="Pfam" id="PF02371"/>
    </source>
</evidence>
<feature type="domain" description="Transposase IS116/IS110/IS902 C-terminal" evidence="2">
    <location>
        <begin position="207"/>
        <end position="291"/>
    </location>
</feature>
<dbReference type="Proteomes" id="UP000261875">
    <property type="component" value="Chromosome"/>
</dbReference>
<dbReference type="EMBL" id="CP021659">
    <property type="protein sequence ID" value="AWK14444.1"/>
    <property type="molecule type" value="Genomic_DNA"/>
</dbReference>
<dbReference type="NCBIfam" id="NF033542">
    <property type="entry name" value="transpos_IS110"/>
    <property type="match status" value="1"/>
</dbReference>
<dbReference type="Pfam" id="PF02371">
    <property type="entry name" value="Transposase_20"/>
    <property type="match status" value="1"/>
</dbReference>
<evidence type="ECO:0000313" key="4">
    <source>
        <dbReference type="EMBL" id="AWK15272.1"/>
    </source>
</evidence>
<proteinExistence type="predicted"/>
<dbReference type="InterPro" id="IPR003346">
    <property type="entry name" value="Transposase_20"/>
</dbReference>
<evidence type="ECO:0000313" key="5">
    <source>
        <dbReference type="Proteomes" id="UP000261875"/>
    </source>
</evidence>
<evidence type="ECO:0000313" key="3">
    <source>
        <dbReference type="EMBL" id="AWK14444.1"/>
    </source>
</evidence>
<dbReference type="InterPro" id="IPR047650">
    <property type="entry name" value="Transpos_IS110"/>
</dbReference>
<sequence length="335" mass="37383">MANSLIFTVMSGVYLMDKTPVGIDIAKLKFDVAVWIERKKYKTKVFNNTPSGFSDLLKWLLPYGDCHICLEATSHYSVPLATFLVDNGIEVSVETPARIHAFAQSELSRNKTDQGDAKMIARYCALYSPARWFPAPLNERQLMALIRRLNHLVEMKQMECNRKEGADEIVQPFLTDSICALEKQIVEIKQKIKEHINNSPGLKKNKHLLESIPGIGEILSATLLAFVGDVSKFTSSKQVVAYAGLNPKLCESGAFKGRSRLSKVGCTELRKALYMPALSSITYNPIIKSQWKRWVKRNKGGKVGVCAAMRKLLQLAYGVLKSGLPFDTKIALAKT</sequence>
<name>A0A2U8I7W3_9GAMM</name>
<dbReference type="OrthoDB" id="9795150at2"/>
<keyword evidence="5" id="KW-1185">Reference proteome</keyword>
<evidence type="ECO:0000259" key="1">
    <source>
        <dbReference type="Pfam" id="PF01548"/>
    </source>
</evidence>
<dbReference type="PANTHER" id="PTHR33055">
    <property type="entry name" value="TRANSPOSASE FOR INSERTION SEQUENCE ELEMENT IS1111A"/>
    <property type="match status" value="1"/>
</dbReference>
<dbReference type="AlphaFoldDB" id="A0A2U8I7W3"/>
<dbReference type="KEGG" id="fsm:CCS41_08095"/>
<protein>
    <submittedName>
        <fullName evidence="4">IS110 family transposase</fullName>
    </submittedName>
</protein>
<dbReference type="Pfam" id="PF01548">
    <property type="entry name" value="DEDD_Tnp_IS110"/>
    <property type="match status" value="1"/>
</dbReference>
<dbReference type="InterPro" id="IPR002525">
    <property type="entry name" value="Transp_IS110-like_N"/>
</dbReference>
<reference evidence="4 5" key="1">
    <citation type="submission" date="2017-05" db="EMBL/GenBank/DDBJ databases">
        <title>Genome sequence of Candidatus Fukatsuia symbiotica and Candidatus Hamiltonella defensa from Acyrthosiphon pisum strain 5D.</title>
        <authorList>
            <person name="Patel V.A."/>
            <person name="Chevignon G."/>
            <person name="Russell J.A."/>
            <person name="Oliver K.M."/>
        </authorList>
    </citation>
    <scope>NUCLEOTIDE SEQUENCE [LARGE SCALE GENOMIC DNA]</scope>
    <source>
        <strain evidence="4 5">5D</strain>
    </source>
</reference>
<dbReference type="GO" id="GO:0006313">
    <property type="term" value="P:DNA transposition"/>
    <property type="evidence" value="ECO:0007669"/>
    <property type="project" value="InterPro"/>
</dbReference>
<dbReference type="KEGG" id="fsm:CCS41_00210"/>
<dbReference type="GO" id="GO:0003677">
    <property type="term" value="F:DNA binding"/>
    <property type="evidence" value="ECO:0007669"/>
    <property type="project" value="InterPro"/>
</dbReference>
<dbReference type="PANTHER" id="PTHR33055:SF3">
    <property type="entry name" value="PUTATIVE TRANSPOSASE FOR IS117-RELATED"/>
    <property type="match status" value="1"/>
</dbReference>
<accession>A0A2U8I7W3</accession>
<gene>
    <name evidence="4" type="ORF">CCS41_00210</name>
    <name evidence="3" type="ORF">CCS41_08095</name>
</gene>
<dbReference type="GO" id="GO:0004803">
    <property type="term" value="F:transposase activity"/>
    <property type="evidence" value="ECO:0007669"/>
    <property type="project" value="InterPro"/>
</dbReference>
<organism evidence="4 5">
    <name type="scientific">Candidatus Fukatsuia symbiotica</name>
    <dbReference type="NCBI Taxonomy" id="1878942"/>
    <lineage>
        <taxon>Bacteria</taxon>
        <taxon>Pseudomonadati</taxon>
        <taxon>Pseudomonadota</taxon>
        <taxon>Gammaproteobacteria</taxon>
        <taxon>Enterobacterales</taxon>
        <taxon>Yersiniaceae</taxon>
        <taxon>Candidatus Fukatsuia</taxon>
    </lineage>
</organism>
<feature type="domain" description="Transposase IS110-like N-terminal" evidence="1">
    <location>
        <begin position="21"/>
        <end position="162"/>
    </location>
</feature>